<dbReference type="AlphaFoldDB" id="A0A0G0HVN4"/>
<name>A0A0G0HVN4_9BACT</name>
<comment type="caution">
    <text evidence="2">The sequence shown here is derived from an EMBL/GenBank/DDBJ whole genome shotgun (WGS) entry which is preliminary data.</text>
</comment>
<dbReference type="Proteomes" id="UP000034430">
    <property type="component" value="Unassembled WGS sequence"/>
</dbReference>
<organism evidence="2 3">
    <name type="scientific">Candidatus Yanofskybacteria bacterium GW2011_GWC2_37_9</name>
    <dbReference type="NCBI Taxonomy" id="1619028"/>
    <lineage>
        <taxon>Bacteria</taxon>
        <taxon>Candidatus Yanofskyibacteriota</taxon>
    </lineage>
</organism>
<evidence type="ECO:0000313" key="2">
    <source>
        <dbReference type="EMBL" id="KKQ46357.1"/>
    </source>
</evidence>
<accession>A0A0G0HVN4</accession>
<keyword evidence="1" id="KW-1133">Transmembrane helix</keyword>
<reference evidence="2 3" key="1">
    <citation type="journal article" date="2015" name="Nature">
        <title>rRNA introns, odd ribosomes, and small enigmatic genomes across a large radiation of phyla.</title>
        <authorList>
            <person name="Brown C.T."/>
            <person name="Hug L.A."/>
            <person name="Thomas B.C."/>
            <person name="Sharon I."/>
            <person name="Castelle C.J."/>
            <person name="Singh A."/>
            <person name="Wilkins M.J."/>
            <person name="Williams K.H."/>
            <person name="Banfield J.F."/>
        </authorList>
    </citation>
    <scope>NUCLEOTIDE SEQUENCE [LARGE SCALE GENOMIC DNA]</scope>
</reference>
<keyword evidence="1" id="KW-0812">Transmembrane</keyword>
<dbReference type="PATRIC" id="fig|1619028.3.peg.546"/>
<evidence type="ECO:0000256" key="1">
    <source>
        <dbReference type="SAM" id="Phobius"/>
    </source>
</evidence>
<proteinExistence type="predicted"/>
<protein>
    <recommendedName>
        <fullName evidence="4">Lipoprotein</fullName>
    </recommendedName>
</protein>
<keyword evidence="1" id="KW-0472">Membrane</keyword>
<gene>
    <name evidence="2" type="ORF">US65_C0041G0008</name>
</gene>
<evidence type="ECO:0000313" key="3">
    <source>
        <dbReference type="Proteomes" id="UP000034430"/>
    </source>
</evidence>
<dbReference type="EMBL" id="LBTU01000041">
    <property type="protein sequence ID" value="KKQ46357.1"/>
    <property type="molecule type" value="Genomic_DNA"/>
</dbReference>
<evidence type="ECO:0008006" key="4">
    <source>
        <dbReference type="Google" id="ProtNLM"/>
    </source>
</evidence>
<sequence>MCPGFGVPLMKRGSGGTIHSTSGFCWKKVRILFRRHSKLQIHPKLCYDVLVKKVIKKNFILFFWVLVFLMFVLFLIFPEFFSSVESYKKDDQAIEEKKSITQPLPPLDTVAYDKKLNELANNPPPKEAITKIVKDLKTGEETIVTVESAPAPPNLWPVKTVYPNSGAILPFKRIIAYYGNLYSTKMGVLGQYPEEEMLQKLNVEVEKWENADPNTPVVPALHYIAVVARDHPTKDGKFRGRMPDSEIDKVLTIAKKINAIVFLDIQVGFSNVQIEIPLLQKYLKMPQVHLGIDPEFSMKNGIRPGKVVGTLDAEDINFAAKYLAKIVKENNLPPKILVIHRYTQKMVTNYDKITPLPEVQIVMHMDGWGGMAKKINTYQQFIYKEPVQFTGFKLFYKNDVLEPNTVLMTPTDLLKLNPQPIYVQYQ</sequence>
<feature type="transmembrane region" description="Helical" evidence="1">
    <location>
        <begin position="59"/>
        <end position="77"/>
    </location>
</feature>